<sequence>MYATRALDKVGHGGTARNNRHTSSWLDNRVDCGGPSIVLFLVNFLNHGGYSRFKRIRIKVLKKRLIMLNNQSHL</sequence>
<proteinExistence type="predicted"/>
<reference evidence="2 3" key="1">
    <citation type="journal article" date="2016" name="Nat. Commun.">
        <title>Extremotolerant tardigrade genome and improved radiotolerance of human cultured cells by tardigrade-unique protein.</title>
        <authorList>
            <person name="Hashimoto T."/>
            <person name="Horikawa D.D."/>
            <person name="Saito Y."/>
            <person name="Kuwahara H."/>
            <person name="Kozuka-Hata H."/>
            <person name="Shin-I T."/>
            <person name="Minakuchi Y."/>
            <person name="Ohishi K."/>
            <person name="Motoyama A."/>
            <person name="Aizu T."/>
            <person name="Enomoto A."/>
            <person name="Kondo K."/>
            <person name="Tanaka S."/>
            <person name="Hara Y."/>
            <person name="Koshikawa S."/>
            <person name="Sagara H."/>
            <person name="Miura T."/>
            <person name="Yokobori S."/>
            <person name="Miyagawa K."/>
            <person name="Suzuki Y."/>
            <person name="Kubo T."/>
            <person name="Oyama M."/>
            <person name="Kohara Y."/>
            <person name="Fujiyama A."/>
            <person name="Arakawa K."/>
            <person name="Katayama T."/>
            <person name="Toyoda A."/>
            <person name="Kunieda T."/>
        </authorList>
    </citation>
    <scope>NUCLEOTIDE SEQUENCE [LARGE SCALE GENOMIC DNA]</scope>
    <source>
        <strain evidence="2 3">YOKOZUNA-1</strain>
    </source>
</reference>
<protein>
    <submittedName>
        <fullName evidence="2">Uncharacterized protein</fullName>
    </submittedName>
</protein>
<dbReference type="Proteomes" id="UP000186922">
    <property type="component" value="Unassembled WGS sequence"/>
</dbReference>
<comment type="caution">
    <text evidence="2">The sequence shown here is derived from an EMBL/GenBank/DDBJ whole genome shotgun (WGS) entry which is preliminary data.</text>
</comment>
<gene>
    <name evidence="2" type="primary">RvY_17400-1</name>
    <name evidence="2" type="synonym">RvY_17400.1</name>
    <name evidence="2" type="ORF">RvY_17400</name>
</gene>
<dbReference type="EMBL" id="BDGG01000015">
    <property type="protein sequence ID" value="GAV07581.1"/>
    <property type="molecule type" value="Genomic_DNA"/>
</dbReference>
<name>A0A1D1W2F8_RAMVA</name>
<dbReference type="AlphaFoldDB" id="A0A1D1W2F8"/>
<evidence type="ECO:0000313" key="2">
    <source>
        <dbReference type="EMBL" id="GAV07581.1"/>
    </source>
</evidence>
<evidence type="ECO:0000256" key="1">
    <source>
        <dbReference type="SAM" id="MobiDB-lite"/>
    </source>
</evidence>
<feature type="region of interest" description="Disordered" evidence="1">
    <location>
        <begin position="1"/>
        <end position="22"/>
    </location>
</feature>
<organism evidence="2 3">
    <name type="scientific">Ramazzottius varieornatus</name>
    <name type="common">Water bear</name>
    <name type="synonym">Tardigrade</name>
    <dbReference type="NCBI Taxonomy" id="947166"/>
    <lineage>
        <taxon>Eukaryota</taxon>
        <taxon>Metazoa</taxon>
        <taxon>Ecdysozoa</taxon>
        <taxon>Tardigrada</taxon>
        <taxon>Eutardigrada</taxon>
        <taxon>Parachela</taxon>
        <taxon>Hypsibioidea</taxon>
        <taxon>Ramazzottiidae</taxon>
        <taxon>Ramazzottius</taxon>
    </lineage>
</organism>
<keyword evidence="3" id="KW-1185">Reference proteome</keyword>
<accession>A0A1D1W2F8</accession>
<feature type="compositionally biased region" description="Basic and acidic residues" evidence="1">
    <location>
        <begin position="1"/>
        <end position="11"/>
    </location>
</feature>
<evidence type="ECO:0000313" key="3">
    <source>
        <dbReference type="Proteomes" id="UP000186922"/>
    </source>
</evidence>